<dbReference type="PANTHER" id="PTHR33835:SF1">
    <property type="entry name" value="METALLO-BETA-LACTAMASE DOMAIN-CONTAINING PROTEIN"/>
    <property type="match status" value="1"/>
</dbReference>
<sequence length="227" mass="25121">MAELISLAEDLWAAEHPLRLPGGFRLNTRMTVARLPDEALWVHSPIPMDDALAAALTKLGKVSFLVAPNLYHNLFVGPASARFPDARVFAPPGFQKKYPKVRVDETLSATPIDAWAGVIDHRLVEGAPSIAEVVFLHKPSRTLVVSDLLFNVEKPENFFTKLVLTVAGTRGKLGRSREWHVLAKDRAAWNASVREVLAFDFDRLIMAHGEVIAEGAKERVHAIGMYL</sequence>
<dbReference type="InterPro" id="IPR036866">
    <property type="entry name" value="RibonucZ/Hydroxyglut_hydro"/>
</dbReference>
<name>A0ABT5EHI8_9BACT</name>
<dbReference type="EMBL" id="JAQNDO010000001">
    <property type="protein sequence ID" value="MDC0741285.1"/>
    <property type="molecule type" value="Genomic_DNA"/>
</dbReference>
<keyword evidence="2" id="KW-1185">Reference proteome</keyword>
<comment type="caution">
    <text evidence="1">The sequence shown here is derived from an EMBL/GenBank/DDBJ whole genome shotgun (WGS) entry which is preliminary data.</text>
</comment>
<reference evidence="1 2" key="1">
    <citation type="submission" date="2022-11" db="EMBL/GenBank/DDBJ databases">
        <title>Minimal conservation of predation-associated metabolite biosynthetic gene clusters underscores biosynthetic potential of Myxococcota including descriptions for ten novel species: Archangium lansinium sp. nov., Myxococcus landrumus sp. nov., Nannocystis bai.</title>
        <authorList>
            <person name="Ahearne A."/>
            <person name="Stevens C."/>
            <person name="Dowd S."/>
        </authorList>
    </citation>
    <scope>NUCLEOTIDE SEQUENCE [LARGE SCALE GENOMIC DNA]</scope>
    <source>
        <strain evidence="1 2">RJM3</strain>
    </source>
</reference>
<evidence type="ECO:0000313" key="1">
    <source>
        <dbReference type="EMBL" id="MDC0741285.1"/>
    </source>
</evidence>
<dbReference type="SUPFAM" id="SSF56281">
    <property type="entry name" value="Metallo-hydrolase/oxidoreductase"/>
    <property type="match status" value="1"/>
</dbReference>
<dbReference type="Proteomes" id="UP001221411">
    <property type="component" value="Unassembled WGS sequence"/>
</dbReference>
<dbReference type="PANTHER" id="PTHR33835">
    <property type="entry name" value="YALI0C07656P"/>
    <property type="match status" value="1"/>
</dbReference>
<dbReference type="RefSeq" id="WP_271916506.1">
    <property type="nucleotide sequence ID" value="NZ_JAQNDO010000001.1"/>
</dbReference>
<protein>
    <submittedName>
        <fullName evidence="1">DUF4336 domain-containing protein</fullName>
    </submittedName>
</protein>
<dbReference type="Pfam" id="PF14234">
    <property type="entry name" value="DUF4336"/>
    <property type="match status" value="1"/>
</dbReference>
<gene>
    <name evidence="1" type="ORF">POL67_08015</name>
</gene>
<evidence type="ECO:0000313" key="2">
    <source>
        <dbReference type="Proteomes" id="UP001221411"/>
    </source>
</evidence>
<accession>A0ABT5EHI8</accession>
<organism evidence="1 2">
    <name type="scientific">Polyangium mundeleinium</name>
    <dbReference type="NCBI Taxonomy" id="2995306"/>
    <lineage>
        <taxon>Bacteria</taxon>
        <taxon>Pseudomonadati</taxon>
        <taxon>Myxococcota</taxon>
        <taxon>Polyangia</taxon>
        <taxon>Polyangiales</taxon>
        <taxon>Polyangiaceae</taxon>
        <taxon>Polyangium</taxon>
    </lineage>
</organism>
<proteinExistence type="predicted"/>
<dbReference type="InterPro" id="IPR025638">
    <property type="entry name" value="DUF4336"/>
</dbReference>